<dbReference type="PANTHER" id="PTHR11439:SF495">
    <property type="entry name" value="REVERSE TRANSCRIPTASE, RNA-DEPENDENT DNA POLYMERASE-RELATED"/>
    <property type="match status" value="1"/>
</dbReference>
<gene>
    <name evidence="3" type="ORF">Tco_0799399</name>
</gene>
<dbReference type="CDD" id="cd09272">
    <property type="entry name" value="RNase_HI_RT_Ty1"/>
    <property type="match status" value="1"/>
</dbReference>
<proteinExistence type="predicted"/>
<evidence type="ECO:0000313" key="4">
    <source>
        <dbReference type="Proteomes" id="UP001151760"/>
    </source>
</evidence>
<evidence type="ECO:0000259" key="1">
    <source>
        <dbReference type="Pfam" id="PF07727"/>
    </source>
</evidence>
<protein>
    <submittedName>
        <fullName evidence="3">Retrovirus-related pol polyprotein from transposon TNT 1-94</fullName>
    </submittedName>
</protein>
<accession>A0ABQ4ZSV9</accession>
<dbReference type="InterPro" id="IPR057670">
    <property type="entry name" value="SH3_retrovirus"/>
</dbReference>
<evidence type="ECO:0000313" key="3">
    <source>
        <dbReference type="EMBL" id="GJS92431.1"/>
    </source>
</evidence>
<reference evidence="3" key="2">
    <citation type="submission" date="2022-01" db="EMBL/GenBank/DDBJ databases">
        <authorList>
            <person name="Yamashiro T."/>
            <person name="Shiraishi A."/>
            <person name="Satake H."/>
            <person name="Nakayama K."/>
        </authorList>
    </citation>
    <scope>NUCLEOTIDE SEQUENCE</scope>
</reference>
<dbReference type="EMBL" id="BQNB010011581">
    <property type="protein sequence ID" value="GJS92431.1"/>
    <property type="molecule type" value="Genomic_DNA"/>
</dbReference>
<dbReference type="Pfam" id="PF07727">
    <property type="entry name" value="RVT_2"/>
    <property type="match status" value="1"/>
</dbReference>
<dbReference type="InterPro" id="IPR013103">
    <property type="entry name" value="RVT_2"/>
</dbReference>
<dbReference type="Proteomes" id="UP001151760">
    <property type="component" value="Unassembled WGS sequence"/>
</dbReference>
<organism evidence="3 4">
    <name type="scientific">Tanacetum coccineum</name>
    <dbReference type="NCBI Taxonomy" id="301880"/>
    <lineage>
        <taxon>Eukaryota</taxon>
        <taxon>Viridiplantae</taxon>
        <taxon>Streptophyta</taxon>
        <taxon>Embryophyta</taxon>
        <taxon>Tracheophyta</taxon>
        <taxon>Spermatophyta</taxon>
        <taxon>Magnoliopsida</taxon>
        <taxon>eudicotyledons</taxon>
        <taxon>Gunneridae</taxon>
        <taxon>Pentapetalae</taxon>
        <taxon>asterids</taxon>
        <taxon>campanulids</taxon>
        <taxon>Asterales</taxon>
        <taxon>Asteraceae</taxon>
        <taxon>Asteroideae</taxon>
        <taxon>Anthemideae</taxon>
        <taxon>Anthemidinae</taxon>
        <taxon>Tanacetum</taxon>
    </lineage>
</organism>
<evidence type="ECO:0000259" key="2">
    <source>
        <dbReference type="Pfam" id="PF25597"/>
    </source>
</evidence>
<feature type="domain" description="Retroviral polymerase SH3-like" evidence="2">
    <location>
        <begin position="356"/>
        <end position="402"/>
    </location>
</feature>
<dbReference type="Pfam" id="PF25597">
    <property type="entry name" value="SH3_retrovirus"/>
    <property type="match status" value="1"/>
</dbReference>
<comment type="caution">
    <text evidence="3">The sequence shown here is derived from an EMBL/GenBank/DDBJ whole genome shotgun (WGS) entry which is preliminary data.</text>
</comment>
<sequence>MIDAMYKGKSEKGLVVESFDCDEESVSSEDEGVTMVKAFIAITEDEPSIRKADARSRQWVEITMKKLQRLLSMTDGDERKHVLNYTHVDFHYVEDQRKILLSKFNSLSQELSLYNKVTLDQLLTEQGPGNIANESPTETALEITSDSESECDIQESLPPLPKLIGIEPTAIKAPKKRTQTVSNPNLEKKADPSTKQLLLTLMKEVKGLKEKIKIPSDTSLFLSQSGILKEICDTEGYGLVNYNGITFTRVAYVNGLKHNLISISQLCDANFKLVFHLSLSQKIKLVQPVRKGSTTEHHSKPRDLFPLASAYLLHMDLLGRKKSDAADCIMSFIRKMENLNEVRVIELRNDNGTEPLGKFDAKADDGFFLGYSLVAKAFRIFNIRRQEMEEIFHVTFSEDDEAISKSITEDDEINFNENKFFPDVLIPRNTMSQCLENDVDFPYDLNSPDEQPKFTIASDHPVLNEHNDSKSVEDLGIAKDQVFTIIEPVSNVEASPTIISPSAKVFINQYVPQDRWSREKQIELNKARLVAQGYNQHKGINYDETFAPVAKFKAIRIFLAYAAYVGFVVFQVDVKSVFLNRKISEEVYVKQPCGFESSEFPNHVCKLDKALYGLKQAPRAWYQTNLKESYLVDVKRIFKYLKGTPNLCLWYPKGSGFDLKAYSDSDYIGCNLDRKSTSGGFQLLGGKLVCWGAKKQSSMAMLSGEAEYVAAAGCCAQVLWIKSQLADYNVLYDKVPIFYDNTSAIAISNNPVLHSKTKYIDIRYHFIRDIELNFVPTELQLADIFIKPLAKPSFTRLVDELGMLNIQKEVPDKKKDSSDTLT</sequence>
<feature type="domain" description="Reverse transcriptase Ty1/copia-type" evidence="1">
    <location>
        <begin position="524"/>
        <end position="624"/>
    </location>
</feature>
<dbReference type="PANTHER" id="PTHR11439">
    <property type="entry name" value="GAG-POL-RELATED RETROTRANSPOSON"/>
    <property type="match status" value="1"/>
</dbReference>
<keyword evidence="4" id="KW-1185">Reference proteome</keyword>
<reference evidence="3" key="1">
    <citation type="journal article" date="2022" name="Int. J. Mol. Sci.">
        <title>Draft Genome of Tanacetum Coccineum: Genomic Comparison of Closely Related Tanacetum-Family Plants.</title>
        <authorList>
            <person name="Yamashiro T."/>
            <person name="Shiraishi A."/>
            <person name="Nakayama K."/>
            <person name="Satake H."/>
        </authorList>
    </citation>
    <scope>NUCLEOTIDE SEQUENCE</scope>
</reference>
<name>A0ABQ4ZSV9_9ASTR</name>